<keyword evidence="2" id="KW-0964">Secreted</keyword>
<dbReference type="OrthoDB" id="6147874at2759"/>
<evidence type="ECO:0000256" key="1">
    <source>
        <dbReference type="ARBA" id="ARBA00004613"/>
    </source>
</evidence>
<evidence type="ECO:0000256" key="4">
    <source>
        <dbReference type="ARBA" id="ARBA00022729"/>
    </source>
</evidence>
<dbReference type="GO" id="GO:0006508">
    <property type="term" value="P:proteolysis"/>
    <property type="evidence" value="ECO:0007669"/>
    <property type="project" value="UniProtKB-KW"/>
</dbReference>
<sequence length="456" mass="51240">AIHFLVVSWLTLFCAFLNGQKQQTSPCPKLFQYEAKNPNELDKWFGKITLTTDTDLIGAVWLLIIFDKPVLQLGTKFGQKILRLKPTEFLVQNLGYTLYADTPVPVRFFVKYTRGEVPPKLTEFRINSRIACPEAPSHRPPSSGIVLENVNSIFSNKTNKKKPEGGNIQAMSSIYIDRPVLELPDIPCGKVAETPIGLIAFGENTIPGQWPWHVAIYNFIEAQMRYTCGGSLISKKHVLTAAHCLTKARTTNPVKIDILTVYLGKHNLNNFGQEVQERKVSKITLHPQFSYNVLYNDIAILTLSEPVKFTDFVRPVCIWDDYIALDIVFDRLGTVVGWGFDENQQISNTLKKVEMPVKTHTDCILSNNEFFSKVMTKNNYCAGFRNGSSACNGDSGGGMVFPKQGTSGADTIWHIRGLVSIGVALQGQYICDNKQYIVFTDVAKYLKWIKDVLNEK</sequence>
<dbReference type="CDD" id="cd00190">
    <property type="entry name" value="Tryp_SPc"/>
    <property type="match status" value="1"/>
</dbReference>
<dbReference type="InterPro" id="IPR043504">
    <property type="entry name" value="Peptidase_S1_PA_chymotrypsin"/>
</dbReference>
<dbReference type="InterPro" id="IPR051333">
    <property type="entry name" value="CLIP_Serine_Protease"/>
</dbReference>
<feature type="signal peptide" evidence="9">
    <location>
        <begin position="1"/>
        <end position="19"/>
    </location>
</feature>
<evidence type="ECO:0000256" key="8">
    <source>
        <dbReference type="ARBA" id="ARBA00023157"/>
    </source>
</evidence>
<dbReference type="GO" id="GO:0004252">
    <property type="term" value="F:serine-type endopeptidase activity"/>
    <property type="evidence" value="ECO:0007669"/>
    <property type="project" value="InterPro"/>
</dbReference>
<dbReference type="InterPro" id="IPR018114">
    <property type="entry name" value="TRYPSIN_HIS"/>
</dbReference>
<dbReference type="Gene3D" id="2.40.10.10">
    <property type="entry name" value="Trypsin-like serine proteases"/>
    <property type="match status" value="1"/>
</dbReference>
<dbReference type="FunFam" id="2.40.10.10:FF:000146">
    <property type="entry name" value="Serine protease 53"/>
    <property type="match status" value="1"/>
</dbReference>
<keyword evidence="12" id="KW-1185">Reference proteome</keyword>
<dbReference type="Proteomes" id="UP001154078">
    <property type="component" value="Chromosome 10"/>
</dbReference>
<accession>A0A9P0AWM8</accession>
<evidence type="ECO:0000256" key="9">
    <source>
        <dbReference type="SAM" id="SignalP"/>
    </source>
</evidence>
<feature type="domain" description="Peptidase S1" evidence="10">
    <location>
        <begin position="199"/>
        <end position="454"/>
    </location>
</feature>
<dbReference type="AlphaFoldDB" id="A0A9P0AWM8"/>
<dbReference type="InterPro" id="IPR031986">
    <property type="entry name" value="GD_N"/>
</dbReference>
<evidence type="ECO:0000256" key="5">
    <source>
        <dbReference type="ARBA" id="ARBA00022801"/>
    </source>
</evidence>
<feature type="chain" id="PRO_5040251423" description="Peptidase S1 domain-containing protein" evidence="9">
    <location>
        <begin position="20"/>
        <end position="456"/>
    </location>
</feature>
<dbReference type="InterPro" id="IPR001254">
    <property type="entry name" value="Trypsin_dom"/>
</dbReference>
<dbReference type="PANTHER" id="PTHR24260">
    <property type="match status" value="1"/>
</dbReference>
<dbReference type="PRINTS" id="PR00722">
    <property type="entry name" value="CHYMOTRYPSIN"/>
</dbReference>
<comment type="subcellular location">
    <subcellularLocation>
        <location evidence="1">Secreted</location>
    </subcellularLocation>
</comment>
<feature type="non-terminal residue" evidence="11">
    <location>
        <position position="1"/>
    </location>
</feature>
<keyword evidence="7" id="KW-0865">Zymogen</keyword>
<dbReference type="SUPFAM" id="SSF50494">
    <property type="entry name" value="Trypsin-like serine proteases"/>
    <property type="match status" value="1"/>
</dbReference>
<reference evidence="11" key="1">
    <citation type="submission" date="2021-12" db="EMBL/GenBank/DDBJ databases">
        <authorList>
            <person name="King R."/>
        </authorList>
    </citation>
    <scope>NUCLEOTIDE SEQUENCE</scope>
</reference>
<evidence type="ECO:0000256" key="6">
    <source>
        <dbReference type="ARBA" id="ARBA00022825"/>
    </source>
</evidence>
<keyword evidence="6" id="KW-0720">Serine protease</keyword>
<name>A0A9P0AWM8_BRAAE</name>
<proteinExistence type="predicted"/>
<dbReference type="Pfam" id="PF00089">
    <property type="entry name" value="Trypsin"/>
    <property type="match status" value="1"/>
</dbReference>
<dbReference type="PANTHER" id="PTHR24260:SF143">
    <property type="entry name" value="SERINE PROTEASE GD-LIKE PROTEIN"/>
    <property type="match status" value="1"/>
</dbReference>
<protein>
    <recommendedName>
        <fullName evidence="10">Peptidase S1 domain-containing protein</fullName>
    </recommendedName>
</protein>
<keyword evidence="5" id="KW-0378">Hydrolase</keyword>
<dbReference type="PROSITE" id="PS50240">
    <property type="entry name" value="TRYPSIN_DOM"/>
    <property type="match status" value="1"/>
</dbReference>
<keyword evidence="3" id="KW-0645">Protease</keyword>
<evidence type="ECO:0000256" key="7">
    <source>
        <dbReference type="ARBA" id="ARBA00023145"/>
    </source>
</evidence>
<organism evidence="11 12">
    <name type="scientific">Brassicogethes aeneus</name>
    <name type="common">Rape pollen beetle</name>
    <name type="synonym">Meligethes aeneus</name>
    <dbReference type="NCBI Taxonomy" id="1431903"/>
    <lineage>
        <taxon>Eukaryota</taxon>
        <taxon>Metazoa</taxon>
        <taxon>Ecdysozoa</taxon>
        <taxon>Arthropoda</taxon>
        <taxon>Hexapoda</taxon>
        <taxon>Insecta</taxon>
        <taxon>Pterygota</taxon>
        <taxon>Neoptera</taxon>
        <taxon>Endopterygota</taxon>
        <taxon>Coleoptera</taxon>
        <taxon>Polyphaga</taxon>
        <taxon>Cucujiformia</taxon>
        <taxon>Nitidulidae</taxon>
        <taxon>Meligethinae</taxon>
        <taxon>Brassicogethes</taxon>
    </lineage>
</organism>
<gene>
    <name evidence="11" type="ORF">MELIAE_LOCUS2326</name>
</gene>
<evidence type="ECO:0000256" key="3">
    <source>
        <dbReference type="ARBA" id="ARBA00022670"/>
    </source>
</evidence>
<dbReference type="InterPro" id="IPR009003">
    <property type="entry name" value="Peptidase_S1_PA"/>
</dbReference>
<dbReference type="SMART" id="SM00020">
    <property type="entry name" value="Tryp_SPc"/>
    <property type="match status" value="1"/>
</dbReference>
<dbReference type="GO" id="GO:0005576">
    <property type="term" value="C:extracellular region"/>
    <property type="evidence" value="ECO:0007669"/>
    <property type="project" value="UniProtKB-SubCell"/>
</dbReference>
<dbReference type="PROSITE" id="PS00134">
    <property type="entry name" value="TRYPSIN_HIS"/>
    <property type="match status" value="1"/>
</dbReference>
<evidence type="ECO:0000259" key="10">
    <source>
        <dbReference type="PROSITE" id="PS50240"/>
    </source>
</evidence>
<dbReference type="InterPro" id="IPR001314">
    <property type="entry name" value="Peptidase_S1A"/>
</dbReference>
<evidence type="ECO:0000256" key="2">
    <source>
        <dbReference type="ARBA" id="ARBA00022525"/>
    </source>
</evidence>
<keyword evidence="4 9" id="KW-0732">Signal</keyword>
<keyword evidence="8" id="KW-1015">Disulfide bond</keyword>
<dbReference type="EMBL" id="OV121141">
    <property type="protein sequence ID" value="CAH0549014.1"/>
    <property type="molecule type" value="Genomic_DNA"/>
</dbReference>
<evidence type="ECO:0000313" key="12">
    <source>
        <dbReference type="Proteomes" id="UP001154078"/>
    </source>
</evidence>
<dbReference type="Pfam" id="PF16030">
    <property type="entry name" value="GD_N"/>
    <property type="match status" value="1"/>
</dbReference>
<evidence type="ECO:0000313" key="11">
    <source>
        <dbReference type="EMBL" id="CAH0549014.1"/>
    </source>
</evidence>